<evidence type="ECO:0000256" key="7">
    <source>
        <dbReference type="ARBA" id="ARBA00022723"/>
    </source>
</evidence>
<comment type="caution">
    <text evidence="17">The sequence shown here is derived from an EMBL/GenBank/DDBJ whole genome shotgun (WGS) entry which is preliminary data.</text>
</comment>
<evidence type="ECO:0000256" key="12">
    <source>
        <dbReference type="ARBA" id="ARBA00032973"/>
    </source>
</evidence>
<organism evidence="17 18">
    <name type="scientific">[Myrmecia] bisecta</name>
    <dbReference type="NCBI Taxonomy" id="41462"/>
    <lineage>
        <taxon>Eukaryota</taxon>
        <taxon>Viridiplantae</taxon>
        <taxon>Chlorophyta</taxon>
        <taxon>core chlorophytes</taxon>
        <taxon>Trebouxiophyceae</taxon>
        <taxon>Trebouxiales</taxon>
        <taxon>Trebouxiaceae</taxon>
        <taxon>Myrmecia</taxon>
    </lineage>
</organism>
<keyword evidence="8 14" id="KW-0378">Hydrolase</keyword>
<dbReference type="Pfam" id="PF00316">
    <property type="entry name" value="FBPase"/>
    <property type="match status" value="1"/>
</dbReference>
<dbReference type="InterPro" id="IPR044015">
    <property type="entry name" value="FBPase_C_dom"/>
</dbReference>
<evidence type="ECO:0000313" key="17">
    <source>
        <dbReference type="EMBL" id="KAK9829434.1"/>
    </source>
</evidence>
<dbReference type="Gene3D" id="3.30.540.10">
    <property type="entry name" value="Fructose-1,6-Bisphosphatase, subunit A, domain 1"/>
    <property type="match status" value="1"/>
</dbReference>
<dbReference type="FunFam" id="3.30.540.10:FF:000002">
    <property type="entry name" value="Fructose-1,6-bisphosphatase class 1"/>
    <property type="match status" value="1"/>
</dbReference>
<dbReference type="GO" id="GO:0006094">
    <property type="term" value="P:gluconeogenesis"/>
    <property type="evidence" value="ECO:0007669"/>
    <property type="project" value="TreeGrafter"/>
</dbReference>
<evidence type="ECO:0000313" key="18">
    <source>
        <dbReference type="Proteomes" id="UP001489004"/>
    </source>
</evidence>
<dbReference type="GO" id="GO:0005829">
    <property type="term" value="C:cytosol"/>
    <property type="evidence" value="ECO:0007669"/>
    <property type="project" value="TreeGrafter"/>
</dbReference>
<keyword evidence="9" id="KW-0460">Magnesium</keyword>
<dbReference type="Gene3D" id="3.40.190.80">
    <property type="match status" value="1"/>
</dbReference>
<feature type="domain" description="Fructose-1-6-bisphosphatase class I N-terminal" evidence="15">
    <location>
        <begin position="19"/>
        <end position="205"/>
    </location>
</feature>
<dbReference type="InterPro" id="IPR033391">
    <property type="entry name" value="FBPase_N"/>
</dbReference>
<dbReference type="FunFam" id="3.40.190.80:FF:000001">
    <property type="entry name" value="Fructose-1,6-bisphosphatase class 1"/>
    <property type="match status" value="1"/>
</dbReference>
<dbReference type="PIRSF" id="PIRSF000904">
    <property type="entry name" value="FBPtase_SBPase"/>
    <property type="match status" value="1"/>
</dbReference>
<keyword evidence="6" id="KW-0963">Cytoplasm</keyword>
<dbReference type="CDD" id="cd00354">
    <property type="entry name" value="FBPase"/>
    <property type="match status" value="1"/>
</dbReference>
<dbReference type="PANTHER" id="PTHR11556">
    <property type="entry name" value="FRUCTOSE-1,6-BISPHOSPHATASE-RELATED"/>
    <property type="match status" value="1"/>
</dbReference>
<evidence type="ECO:0000256" key="4">
    <source>
        <dbReference type="ARBA" id="ARBA00010941"/>
    </source>
</evidence>
<dbReference type="EC" id="3.1.3.11" evidence="5"/>
<keyword evidence="18" id="KW-1185">Reference proteome</keyword>
<evidence type="ECO:0000259" key="15">
    <source>
        <dbReference type="Pfam" id="PF00316"/>
    </source>
</evidence>
<evidence type="ECO:0000256" key="14">
    <source>
        <dbReference type="RuleBase" id="RU000508"/>
    </source>
</evidence>
<evidence type="ECO:0000256" key="13">
    <source>
        <dbReference type="ARBA" id="ARBA00040159"/>
    </source>
</evidence>
<evidence type="ECO:0000256" key="5">
    <source>
        <dbReference type="ARBA" id="ARBA00013093"/>
    </source>
</evidence>
<comment type="subcellular location">
    <subcellularLocation>
        <location evidence="3">Cytoplasm</location>
    </subcellularLocation>
</comment>
<evidence type="ECO:0000256" key="9">
    <source>
        <dbReference type="ARBA" id="ARBA00022842"/>
    </source>
</evidence>
<evidence type="ECO:0000256" key="10">
    <source>
        <dbReference type="ARBA" id="ARBA00023277"/>
    </source>
</evidence>
<dbReference type="EMBL" id="JALJOR010000001">
    <property type="protein sequence ID" value="KAK9829434.1"/>
    <property type="molecule type" value="Genomic_DNA"/>
</dbReference>
<comment type="catalytic activity">
    <reaction evidence="1">
        <text>beta-D-fructose 1,6-bisphosphate + H2O = beta-D-fructose 6-phosphate + phosphate</text>
        <dbReference type="Rhea" id="RHEA:11064"/>
        <dbReference type="ChEBI" id="CHEBI:15377"/>
        <dbReference type="ChEBI" id="CHEBI:32966"/>
        <dbReference type="ChEBI" id="CHEBI:43474"/>
        <dbReference type="ChEBI" id="CHEBI:57634"/>
        <dbReference type="EC" id="3.1.3.11"/>
    </reaction>
</comment>
<comment type="pathway">
    <text evidence="11">Carbohydrate biosynthesis.</text>
</comment>
<dbReference type="GO" id="GO:0006000">
    <property type="term" value="P:fructose metabolic process"/>
    <property type="evidence" value="ECO:0007669"/>
    <property type="project" value="TreeGrafter"/>
</dbReference>
<dbReference type="GO" id="GO:0005986">
    <property type="term" value="P:sucrose biosynthetic process"/>
    <property type="evidence" value="ECO:0007669"/>
    <property type="project" value="TreeGrafter"/>
</dbReference>
<dbReference type="AlphaFoldDB" id="A0AAW1R730"/>
<dbReference type="GO" id="GO:0046872">
    <property type="term" value="F:metal ion binding"/>
    <property type="evidence" value="ECO:0007669"/>
    <property type="project" value="UniProtKB-KW"/>
</dbReference>
<proteinExistence type="inferred from homology"/>
<comment type="cofactor">
    <cofactor evidence="2">
        <name>Mg(2+)</name>
        <dbReference type="ChEBI" id="CHEBI:18420"/>
    </cofactor>
</comment>
<protein>
    <recommendedName>
        <fullName evidence="13">Fructose-1,6-bisphosphatase, cytosolic</fullName>
        <ecNumber evidence="5">3.1.3.11</ecNumber>
    </recommendedName>
    <alternativeName>
        <fullName evidence="12">D-fructose-1,6-bisphosphate 1-phosphohydrolase</fullName>
    </alternativeName>
</protein>
<dbReference type="InterPro" id="IPR000146">
    <property type="entry name" value="FBPase_class-1"/>
</dbReference>
<dbReference type="GO" id="GO:0042132">
    <property type="term" value="F:fructose 1,6-bisphosphate 1-phosphatase activity"/>
    <property type="evidence" value="ECO:0007669"/>
    <property type="project" value="UniProtKB-EC"/>
</dbReference>
<dbReference type="PRINTS" id="PR00115">
    <property type="entry name" value="F16BPHPHTASE"/>
</dbReference>
<dbReference type="SUPFAM" id="SSF56655">
    <property type="entry name" value="Carbohydrate phosphatase"/>
    <property type="match status" value="1"/>
</dbReference>
<evidence type="ECO:0000256" key="3">
    <source>
        <dbReference type="ARBA" id="ARBA00004496"/>
    </source>
</evidence>
<reference evidence="17 18" key="1">
    <citation type="journal article" date="2024" name="Nat. Commun.">
        <title>Phylogenomics reveals the evolutionary origins of lichenization in chlorophyte algae.</title>
        <authorList>
            <person name="Puginier C."/>
            <person name="Libourel C."/>
            <person name="Otte J."/>
            <person name="Skaloud P."/>
            <person name="Haon M."/>
            <person name="Grisel S."/>
            <person name="Petersen M."/>
            <person name="Berrin J.G."/>
            <person name="Delaux P.M."/>
            <person name="Dal Grande F."/>
            <person name="Keller J."/>
        </authorList>
    </citation>
    <scope>NUCLEOTIDE SEQUENCE [LARGE SCALE GENOMIC DNA]</scope>
    <source>
        <strain evidence="17 18">SAG 2043</strain>
    </source>
</reference>
<dbReference type="InterPro" id="IPR028343">
    <property type="entry name" value="FBPtase"/>
</dbReference>
<name>A0AAW1R730_9CHLO</name>
<evidence type="ECO:0000256" key="11">
    <source>
        <dbReference type="ARBA" id="ARBA00024331"/>
    </source>
</evidence>
<accession>A0AAW1R730</accession>
<comment type="similarity">
    <text evidence="4 14">Belongs to the FBPase class 1 family.</text>
</comment>
<evidence type="ECO:0000256" key="1">
    <source>
        <dbReference type="ARBA" id="ARBA00001273"/>
    </source>
</evidence>
<dbReference type="Proteomes" id="UP001489004">
    <property type="component" value="Unassembled WGS sequence"/>
</dbReference>
<keyword evidence="7" id="KW-0479">Metal-binding</keyword>
<evidence type="ECO:0000256" key="6">
    <source>
        <dbReference type="ARBA" id="ARBA00022490"/>
    </source>
</evidence>
<dbReference type="InterPro" id="IPR020548">
    <property type="entry name" value="Fructose_bisphosphatase_AS"/>
</dbReference>
<dbReference type="GO" id="GO:0030388">
    <property type="term" value="P:fructose 1,6-bisphosphate metabolic process"/>
    <property type="evidence" value="ECO:0007669"/>
    <property type="project" value="TreeGrafter"/>
</dbReference>
<dbReference type="NCBIfam" id="NF006779">
    <property type="entry name" value="PRK09293.1-3"/>
    <property type="match status" value="1"/>
</dbReference>
<sequence length="353" mass="38321">MGDNSTSAASDVQRTDPQTLTNFILNQQHLKAPQARGHLSILLNAIAVSCKFVESAVRKAGLAGLLGMAGSSNVQGEDQKKLDVLANEVFINVLRNCGQCAVLVSEENDDPIFIDEQHRGNYCVVFDPLDGSSNIDCGVSIGTIFGIYPMRPGSQGSVEDVLRPGTEMVAAGYCLYGSSCMMVLGINNGVSVFTLDPSLGEFVLTSLNVQMPLKGSIFSVNEGNESLWEEPTKRCVEECQASKYVKECKYPSKGNKPQSLRYVGSMVADVHRTLLYGGSFLYPADKKSAKGKLRLLYECFPMAYLIEQAGGIATTGQERVLSIQPSSIHERCPIFLGSKQDVQRIEAIHKECS</sequence>
<dbReference type="GO" id="GO:0006002">
    <property type="term" value="P:fructose 6-phosphate metabolic process"/>
    <property type="evidence" value="ECO:0007669"/>
    <property type="project" value="TreeGrafter"/>
</dbReference>
<feature type="domain" description="Fructose-1-6-bisphosphatase class 1 C-terminal" evidence="16">
    <location>
        <begin position="212"/>
        <end position="349"/>
    </location>
</feature>
<evidence type="ECO:0000259" key="16">
    <source>
        <dbReference type="Pfam" id="PF18913"/>
    </source>
</evidence>
<evidence type="ECO:0000256" key="8">
    <source>
        <dbReference type="ARBA" id="ARBA00022801"/>
    </source>
</evidence>
<dbReference type="PANTHER" id="PTHR11556:SF41">
    <property type="entry name" value="FRUCTOSE-1,6-BISPHOSPHATASE, CYTOSOLIC"/>
    <property type="match status" value="1"/>
</dbReference>
<dbReference type="HAMAP" id="MF_01855">
    <property type="entry name" value="FBPase_class1"/>
    <property type="match status" value="1"/>
</dbReference>
<dbReference type="PIRSF" id="PIRSF500210">
    <property type="entry name" value="FBPtase"/>
    <property type="match status" value="1"/>
</dbReference>
<evidence type="ECO:0000256" key="2">
    <source>
        <dbReference type="ARBA" id="ARBA00001946"/>
    </source>
</evidence>
<keyword evidence="10 14" id="KW-0119">Carbohydrate metabolism</keyword>
<dbReference type="Pfam" id="PF18913">
    <property type="entry name" value="FBPase_C"/>
    <property type="match status" value="1"/>
</dbReference>
<dbReference type="PROSITE" id="PS00124">
    <property type="entry name" value="FBPASE"/>
    <property type="match status" value="1"/>
</dbReference>
<gene>
    <name evidence="17" type="ORF">WJX72_005853</name>
</gene>
<dbReference type="NCBIfam" id="NF006778">
    <property type="entry name" value="PRK09293.1-1"/>
    <property type="match status" value="1"/>
</dbReference>